<evidence type="ECO:0000313" key="2">
    <source>
        <dbReference type="Proteomes" id="UP000439903"/>
    </source>
</evidence>
<gene>
    <name evidence="1" type="ORF">F8M41_013915</name>
</gene>
<accession>A0A8H3ZYH6</accession>
<organism evidence="1 2">
    <name type="scientific">Gigaspora margarita</name>
    <dbReference type="NCBI Taxonomy" id="4874"/>
    <lineage>
        <taxon>Eukaryota</taxon>
        <taxon>Fungi</taxon>
        <taxon>Fungi incertae sedis</taxon>
        <taxon>Mucoromycota</taxon>
        <taxon>Glomeromycotina</taxon>
        <taxon>Glomeromycetes</taxon>
        <taxon>Diversisporales</taxon>
        <taxon>Gigasporaceae</taxon>
        <taxon>Gigaspora</taxon>
    </lineage>
</organism>
<comment type="caution">
    <text evidence="1">The sequence shown here is derived from an EMBL/GenBank/DDBJ whole genome shotgun (WGS) entry which is preliminary data.</text>
</comment>
<reference evidence="1 2" key="1">
    <citation type="journal article" date="2019" name="Environ. Microbiol.">
        <title>At the nexus of three kingdoms: the genome of the mycorrhizal fungus Gigaspora margarita provides insights into plant, endobacterial and fungal interactions.</title>
        <authorList>
            <person name="Venice F."/>
            <person name="Ghignone S."/>
            <person name="Salvioli di Fossalunga A."/>
            <person name="Amselem J."/>
            <person name="Novero M."/>
            <person name="Xianan X."/>
            <person name="Sedzielewska Toro K."/>
            <person name="Morin E."/>
            <person name="Lipzen A."/>
            <person name="Grigoriev I.V."/>
            <person name="Henrissat B."/>
            <person name="Martin F.M."/>
            <person name="Bonfante P."/>
        </authorList>
    </citation>
    <scope>NUCLEOTIDE SEQUENCE [LARGE SCALE GENOMIC DNA]</scope>
    <source>
        <strain evidence="1 2">BEG34</strain>
    </source>
</reference>
<proteinExistence type="predicted"/>
<keyword evidence="2" id="KW-1185">Reference proteome</keyword>
<evidence type="ECO:0000313" key="1">
    <source>
        <dbReference type="EMBL" id="KAF0363969.1"/>
    </source>
</evidence>
<dbReference type="Proteomes" id="UP000439903">
    <property type="component" value="Unassembled WGS sequence"/>
</dbReference>
<dbReference type="AlphaFoldDB" id="A0A8H3ZYH6"/>
<sequence>MRDEQNQELVNSNSFIYNFGNAINNQERIIRDNMKIQETINSPNKKCQFQVLQEVSNSTTYQHNIYCQVANKSLKNYHSKMENQMHTKYKIHKYPFKVSDLVKIQIAKIDHGPSDCCALLCKIFLLLPNNMYHLTCHFGVLKNVFLASKVLPLRLKEFSELDTLASNKECNCRGDCLIARCFCKKANILYESGCYPKNSKCKHKA</sequence>
<dbReference type="EMBL" id="WTPW01002828">
    <property type="protein sequence ID" value="KAF0363969.1"/>
    <property type="molecule type" value="Genomic_DNA"/>
</dbReference>
<name>A0A8H3ZYH6_GIGMA</name>
<protein>
    <submittedName>
        <fullName evidence="1">Retrotransposon nucleocapsid protein</fullName>
    </submittedName>
</protein>